<accession>A0A0D6PAY7</accession>
<feature type="transmembrane region" description="Helical" evidence="3">
    <location>
        <begin position="149"/>
        <end position="171"/>
    </location>
</feature>
<dbReference type="EMBL" id="BANC01000009">
    <property type="protein sequence ID" value="GAN78817.1"/>
    <property type="molecule type" value="Genomic_DNA"/>
</dbReference>
<evidence type="ECO:0000256" key="2">
    <source>
        <dbReference type="ARBA" id="ARBA00022448"/>
    </source>
</evidence>
<keyword evidence="3" id="KW-0812">Transmembrane</keyword>
<evidence type="ECO:0000256" key="1">
    <source>
        <dbReference type="ARBA" id="ARBA00007783"/>
    </source>
</evidence>
<keyword evidence="2" id="KW-0813">Transport</keyword>
<dbReference type="PANTHER" id="PTHR30413:SF10">
    <property type="entry name" value="CAPSULE POLYSACCHARIDE EXPORT INNER-MEMBRANE PROTEIN CTRC"/>
    <property type="match status" value="1"/>
</dbReference>
<dbReference type="RefSeq" id="WP_052948269.1">
    <property type="nucleotide sequence ID" value="NZ_BANC01000009.1"/>
</dbReference>
<dbReference type="Proteomes" id="UP000032668">
    <property type="component" value="Unassembled WGS sequence"/>
</dbReference>
<keyword evidence="5" id="KW-1185">Reference proteome</keyword>
<dbReference type="GO" id="GO:0015920">
    <property type="term" value="P:lipopolysaccharide transport"/>
    <property type="evidence" value="ECO:0007669"/>
    <property type="project" value="TreeGrafter"/>
</dbReference>
<keyword evidence="3" id="KW-1133">Transmembrane helix</keyword>
<feature type="transmembrane region" description="Helical" evidence="3">
    <location>
        <begin position="75"/>
        <end position="96"/>
    </location>
</feature>
<reference evidence="4 5" key="1">
    <citation type="submission" date="2012-11" db="EMBL/GenBank/DDBJ databases">
        <title>Whole genome sequence of Acidocella aminolytica 101 = DSM 11237.</title>
        <authorList>
            <person name="Azuma Y."/>
            <person name="Higashiura N."/>
            <person name="Hirakawa H."/>
            <person name="Matsushita K."/>
        </authorList>
    </citation>
    <scope>NUCLEOTIDE SEQUENCE [LARGE SCALE GENOMIC DNA]</scope>
    <source>
        <strain evidence="5">101 / DSM 11237</strain>
    </source>
</reference>
<sequence length="301" mass="33129">MNMLAPDSGQTGTALPRFPKPASKAVVIAASHSLRMRVASAFDDIGQMLRLWSLVWTLSLFDIKLRYRGSLLGPFWLTLSTGVMIGAMGFVYAQLFRQDVAGYLPFLATSLVLWGFISTITAEGSTCLSGAANAIHSQRTPHTLHAARVMLRNLFVLAHNLPVIAVVFLIYPPHFGWSLLSVLPALALWTLDAFAVTLLLGLIGARFRDVPPIVGSIMQIAFYVTPIMWSPDMLMHRNVGFALALIDFNPFYGMLQILRGPLLGHALDTAAWANALCYSAVLIVLSLLFFVRARARVPYWV</sequence>
<protein>
    <submittedName>
        <fullName evidence="4">ABC transporter polysaccharide/O-antigene exporter</fullName>
    </submittedName>
</protein>
<feature type="transmembrane region" description="Helical" evidence="3">
    <location>
        <begin position="271"/>
        <end position="291"/>
    </location>
</feature>
<comment type="similarity">
    <text evidence="1">Belongs to the ABC-2 integral membrane protein family.</text>
</comment>
<evidence type="ECO:0000256" key="3">
    <source>
        <dbReference type="SAM" id="Phobius"/>
    </source>
</evidence>
<keyword evidence="3" id="KW-0472">Membrane</keyword>
<gene>
    <name evidence="4" type="ORF">Aam_009_020</name>
</gene>
<evidence type="ECO:0000313" key="5">
    <source>
        <dbReference type="Proteomes" id="UP000032668"/>
    </source>
</evidence>
<comment type="caution">
    <text evidence="4">The sequence shown here is derived from an EMBL/GenBank/DDBJ whole genome shotgun (WGS) entry which is preliminary data.</text>
</comment>
<dbReference type="AlphaFoldDB" id="A0A0D6PAY7"/>
<proteinExistence type="inferred from homology"/>
<evidence type="ECO:0000313" key="4">
    <source>
        <dbReference type="EMBL" id="GAN78817.1"/>
    </source>
</evidence>
<name>A0A0D6PAY7_9PROT</name>
<dbReference type="STRING" id="1120923.SAMN02746095_01420"/>
<dbReference type="PANTHER" id="PTHR30413">
    <property type="entry name" value="INNER MEMBRANE TRANSPORT PERMEASE"/>
    <property type="match status" value="1"/>
</dbReference>
<feature type="transmembrane region" description="Helical" evidence="3">
    <location>
        <begin position="102"/>
        <end position="128"/>
    </location>
</feature>
<feature type="transmembrane region" description="Helical" evidence="3">
    <location>
        <begin position="210"/>
        <end position="229"/>
    </location>
</feature>
<dbReference type="OrthoDB" id="9796017at2"/>
<feature type="transmembrane region" description="Helical" evidence="3">
    <location>
        <begin position="177"/>
        <end position="203"/>
    </location>
</feature>
<organism evidence="4 5">
    <name type="scientific">Acidocella aminolytica 101 = DSM 11237</name>
    <dbReference type="NCBI Taxonomy" id="1120923"/>
    <lineage>
        <taxon>Bacteria</taxon>
        <taxon>Pseudomonadati</taxon>
        <taxon>Pseudomonadota</taxon>
        <taxon>Alphaproteobacteria</taxon>
        <taxon>Acetobacterales</taxon>
        <taxon>Acidocellaceae</taxon>
        <taxon>Acidocella</taxon>
    </lineage>
</organism>